<sequence length="342" mass="37557">MKQDGFYCILLLVCTLLVDSQAFLGPQHTTELATISRYHRNTSLEYRDVLLLLPRVVVQLFASSASSSSSSRDADQQAAIFSADKNSSDRDQQTWNDAEIVSSRPACPSGKSTLIEIQVDRETLREYTTPGQFVQLRPHNDDSIDPIFLAISSAPAFGKTSKSTLQFLIKMSPRLPWLPETLVKGTTVKISPVMGSGYPLNQLLSRADADASTIILAAAGSGIAPLKACIESGLLVQQRQQSNIQAILYYGEWTEEDLCFTDLYDGWKAEHGVDMKRVLSRAPDTQGYIQKVLSDDGLVQNADNAAAKSTWAILCGMDDMVESCTQVLRDAGVDEDRILLNL</sequence>
<dbReference type="KEGG" id="fcy:FRACYDRAFT_197328"/>
<reference evidence="3 4" key="1">
    <citation type="submission" date="2016-09" db="EMBL/GenBank/DDBJ databases">
        <title>Extensive genetic diversity and differential bi-allelic expression allows diatom success in the polar Southern Ocean.</title>
        <authorList>
            <consortium name="DOE Joint Genome Institute"/>
            <person name="Mock T."/>
            <person name="Otillar R.P."/>
            <person name="Strauss J."/>
            <person name="Dupont C."/>
            <person name="Frickenhaus S."/>
            <person name="Maumus F."/>
            <person name="Mcmullan M."/>
            <person name="Sanges R."/>
            <person name="Schmutz J."/>
            <person name="Toseland A."/>
            <person name="Valas R."/>
            <person name="Veluchamy A."/>
            <person name="Ward B.J."/>
            <person name="Allen A."/>
            <person name="Barry K."/>
            <person name="Falciatore A."/>
            <person name="Ferrante M."/>
            <person name="Fortunato A.E."/>
            <person name="Gloeckner G."/>
            <person name="Gruber A."/>
            <person name="Hipkin R."/>
            <person name="Janech M."/>
            <person name="Kroth P."/>
            <person name="Leese F."/>
            <person name="Lindquist E."/>
            <person name="Lyon B.R."/>
            <person name="Martin J."/>
            <person name="Mayer C."/>
            <person name="Parker M."/>
            <person name="Quesneville H."/>
            <person name="Raymond J."/>
            <person name="Uhlig C."/>
            <person name="Valentin K.U."/>
            <person name="Worden A.Z."/>
            <person name="Armbrust E.V."/>
            <person name="Bowler C."/>
            <person name="Green B."/>
            <person name="Moulton V."/>
            <person name="Van Oosterhout C."/>
            <person name="Grigoriev I."/>
        </authorList>
    </citation>
    <scope>NUCLEOTIDE SEQUENCE [LARGE SCALE GENOMIC DNA]</scope>
    <source>
        <strain evidence="3 4">CCMP1102</strain>
    </source>
</reference>
<keyword evidence="4" id="KW-1185">Reference proteome</keyword>
<name>A0A1E7EP87_9STRA</name>
<proteinExistence type="predicted"/>
<evidence type="ECO:0000313" key="4">
    <source>
        <dbReference type="Proteomes" id="UP000095751"/>
    </source>
</evidence>
<evidence type="ECO:0000259" key="2">
    <source>
        <dbReference type="Pfam" id="PF00175"/>
    </source>
</evidence>
<feature type="chain" id="PRO_5009192087" evidence="1">
    <location>
        <begin position="23"/>
        <end position="342"/>
    </location>
</feature>
<dbReference type="OrthoDB" id="1856718at2759"/>
<dbReference type="Gene3D" id="3.40.50.80">
    <property type="entry name" value="Nucleotide-binding domain of ferredoxin-NADP reductase (FNR) module"/>
    <property type="match status" value="1"/>
</dbReference>
<dbReference type="InterPro" id="IPR039261">
    <property type="entry name" value="FNR_nucleotide-bd"/>
</dbReference>
<keyword evidence="1" id="KW-0732">Signal</keyword>
<dbReference type="PANTHER" id="PTHR47215">
    <property type="match status" value="1"/>
</dbReference>
<protein>
    <submittedName>
        <fullName evidence="3">Ferredoxin reductase-like protein</fullName>
    </submittedName>
</protein>
<dbReference type="EMBL" id="KV784384">
    <property type="protein sequence ID" value="OEU07770.1"/>
    <property type="molecule type" value="Genomic_DNA"/>
</dbReference>
<dbReference type="Proteomes" id="UP000095751">
    <property type="component" value="Unassembled WGS sequence"/>
</dbReference>
<dbReference type="InterPro" id="IPR001433">
    <property type="entry name" value="OxRdtase_FAD/NAD-bd"/>
</dbReference>
<gene>
    <name evidence="3" type="ORF">FRACYDRAFT_197328</name>
</gene>
<dbReference type="AlphaFoldDB" id="A0A1E7EP87"/>
<feature type="signal peptide" evidence="1">
    <location>
        <begin position="1"/>
        <end position="22"/>
    </location>
</feature>
<accession>A0A1E7EP87</accession>
<dbReference type="SUPFAM" id="SSF52343">
    <property type="entry name" value="Ferredoxin reductase-like, C-terminal NADP-linked domain"/>
    <property type="match status" value="1"/>
</dbReference>
<dbReference type="GO" id="GO:0016491">
    <property type="term" value="F:oxidoreductase activity"/>
    <property type="evidence" value="ECO:0007669"/>
    <property type="project" value="InterPro"/>
</dbReference>
<dbReference type="Pfam" id="PF00175">
    <property type="entry name" value="NAD_binding_1"/>
    <property type="match status" value="1"/>
</dbReference>
<dbReference type="PANTHER" id="PTHR47215:SF1">
    <property type="entry name" value="F9L1.8 PROTEIN"/>
    <property type="match status" value="1"/>
</dbReference>
<evidence type="ECO:0000313" key="3">
    <source>
        <dbReference type="EMBL" id="OEU07770.1"/>
    </source>
</evidence>
<evidence type="ECO:0000256" key="1">
    <source>
        <dbReference type="SAM" id="SignalP"/>
    </source>
</evidence>
<organism evidence="3 4">
    <name type="scientific">Fragilariopsis cylindrus CCMP1102</name>
    <dbReference type="NCBI Taxonomy" id="635003"/>
    <lineage>
        <taxon>Eukaryota</taxon>
        <taxon>Sar</taxon>
        <taxon>Stramenopiles</taxon>
        <taxon>Ochrophyta</taxon>
        <taxon>Bacillariophyta</taxon>
        <taxon>Bacillariophyceae</taxon>
        <taxon>Bacillariophycidae</taxon>
        <taxon>Bacillariales</taxon>
        <taxon>Bacillariaceae</taxon>
        <taxon>Fragilariopsis</taxon>
    </lineage>
</organism>
<dbReference type="InParanoid" id="A0A1E7EP87"/>
<feature type="domain" description="Oxidoreductase FAD/NAD(P)-binding" evidence="2">
    <location>
        <begin position="218"/>
        <end position="324"/>
    </location>
</feature>